<dbReference type="InterPro" id="IPR052799">
    <property type="entry name" value="Rho_GAP_Regulators"/>
</dbReference>
<evidence type="ECO:0000313" key="4">
    <source>
        <dbReference type="EMBL" id="KAK5818546.1"/>
    </source>
</evidence>
<dbReference type="EMBL" id="JARKNE010000007">
    <property type="protein sequence ID" value="KAK5818546.1"/>
    <property type="molecule type" value="Genomic_DNA"/>
</dbReference>
<gene>
    <name evidence="4" type="ORF">PVK06_023487</name>
</gene>
<accession>A0ABR0PBI5</accession>
<keyword evidence="5" id="KW-1185">Reference proteome</keyword>
<dbReference type="Gene3D" id="3.90.25.10">
    <property type="entry name" value="UDP-galactose 4-epimerase, domain 1"/>
    <property type="match status" value="1"/>
</dbReference>
<feature type="domain" description="Ternary complex factor MIP1 leucine-zipper" evidence="3">
    <location>
        <begin position="55"/>
        <end position="132"/>
    </location>
</feature>
<evidence type="ECO:0000256" key="2">
    <source>
        <dbReference type="SAM" id="MobiDB-lite"/>
    </source>
</evidence>
<sequence>MTCNLGKMSYQFLFSKTFSISFIQARNKLSMESIDYPFGEEFEIEIVEDEKSYLQNRLREEVAILKEELQRERDKRTTLESVLNSSQEQPTVLPAKIDKKKKADLNDIALAEADIINLKKKVEDPEVQLNQQLEKKSTSMNDSCSQRQPNHHAKKEDKPKGTGAVVKESGSKVALPITSEPAVVHLCLKWLLLLRKLLERKPGDATAVYVSTEKAQKELGWKAKYGIAEMCRDQWKWASNNPWGYQSKP</sequence>
<dbReference type="Pfam" id="PF14389">
    <property type="entry name" value="Lzipper-MIP1"/>
    <property type="match status" value="1"/>
</dbReference>
<name>A0ABR0PBI5_GOSAR</name>
<feature type="coiled-coil region" evidence="1">
    <location>
        <begin position="55"/>
        <end position="89"/>
    </location>
</feature>
<keyword evidence="1" id="KW-0175">Coiled coil</keyword>
<evidence type="ECO:0000256" key="1">
    <source>
        <dbReference type="SAM" id="Coils"/>
    </source>
</evidence>
<evidence type="ECO:0000313" key="5">
    <source>
        <dbReference type="Proteomes" id="UP001358586"/>
    </source>
</evidence>
<organism evidence="4 5">
    <name type="scientific">Gossypium arboreum</name>
    <name type="common">Tree cotton</name>
    <name type="synonym">Gossypium nanking</name>
    <dbReference type="NCBI Taxonomy" id="29729"/>
    <lineage>
        <taxon>Eukaryota</taxon>
        <taxon>Viridiplantae</taxon>
        <taxon>Streptophyta</taxon>
        <taxon>Embryophyta</taxon>
        <taxon>Tracheophyta</taxon>
        <taxon>Spermatophyta</taxon>
        <taxon>Magnoliopsida</taxon>
        <taxon>eudicotyledons</taxon>
        <taxon>Gunneridae</taxon>
        <taxon>Pentapetalae</taxon>
        <taxon>rosids</taxon>
        <taxon>malvids</taxon>
        <taxon>Malvales</taxon>
        <taxon>Malvaceae</taxon>
        <taxon>Malvoideae</taxon>
        <taxon>Gossypium</taxon>
    </lineage>
</organism>
<dbReference type="PANTHER" id="PTHR46265">
    <property type="entry name" value="RHO GTPASE-ACTIVATING PROTEIN 7"/>
    <property type="match status" value="1"/>
</dbReference>
<feature type="region of interest" description="Disordered" evidence="2">
    <location>
        <begin position="134"/>
        <end position="167"/>
    </location>
</feature>
<comment type="caution">
    <text evidence="4">The sequence shown here is derived from an EMBL/GenBank/DDBJ whole genome shotgun (WGS) entry which is preliminary data.</text>
</comment>
<protein>
    <recommendedName>
        <fullName evidence="3">Ternary complex factor MIP1 leucine-zipper domain-containing protein</fullName>
    </recommendedName>
</protein>
<dbReference type="Proteomes" id="UP001358586">
    <property type="component" value="Chromosome 7"/>
</dbReference>
<dbReference type="InterPro" id="IPR036291">
    <property type="entry name" value="NAD(P)-bd_dom_sf"/>
</dbReference>
<reference evidence="4 5" key="1">
    <citation type="submission" date="2023-03" db="EMBL/GenBank/DDBJ databases">
        <title>WGS of Gossypium arboreum.</title>
        <authorList>
            <person name="Yu D."/>
        </authorList>
    </citation>
    <scope>NUCLEOTIDE SEQUENCE [LARGE SCALE GENOMIC DNA]</scope>
    <source>
        <tissue evidence="4">Leaf</tissue>
    </source>
</reference>
<proteinExistence type="predicted"/>
<dbReference type="SUPFAM" id="SSF51735">
    <property type="entry name" value="NAD(P)-binding Rossmann-fold domains"/>
    <property type="match status" value="1"/>
</dbReference>
<feature type="compositionally biased region" description="Polar residues" evidence="2">
    <location>
        <begin position="134"/>
        <end position="148"/>
    </location>
</feature>
<dbReference type="InterPro" id="IPR025757">
    <property type="entry name" value="MIP1_Leuzipper"/>
</dbReference>
<evidence type="ECO:0000259" key="3">
    <source>
        <dbReference type="Pfam" id="PF14389"/>
    </source>
</evidence>
<dbReference type="PANTHER" id="PTHR46265:SF22">
    <property type="entry name" value="RHO GTPASE-ACTIVATING PROTEIN REN1-LIKE ISOFORM X1"/>
    <property type="match status" value="1"/>
</dbReference>